<evidence type="ECO:0000256" key="3">
    <source>
        <dbReference type="ARBA" id="ARBA00023125"/>
    </source>
</evidence>
<dbReference type="InterPro" id="IPR005119">
    <property type="entry name" value="LysR_subst-bd"/>
</dbReference>
<dbReference type="SUPFAM" id="SSF53850">
    <property type="entry name" value="Periplasmic binding protein-like II"/>
    <property type="match status" value="1"/>
</dbReference>
<organism evidence="6 7">
    <name type="scientific">Aurantimonas marianensis</name>
    <dbReference type="NCBI Taxonomy" id="2920428"/>
    <lineage>
        <taxon>Bacteria</taxon>
        <taxon>Pseudomonadati</taxon>
        <taxon>Pseudomonadota</taxon>
        <taxon>Alphaproteobacteria</taxon>
        <taxon>Hyphomicrobiales</taxon>
        <taxon>Aurantimonadaceae</taxon>
        <taxon>Aurantimonas</taxon>
    </lineage>
</organism>
<dbReference type="InterPro" id="IPR000847">
    <property type="entry name" value="LysR_HTH_N"/>
</dbReference>
<name>A0A9X2H7U5_9HYPH</name>
<keyword evidence="7" id="KW-1185">Reference proteome</keyword>
<comment type="similarity">
    <text evidence="1">Belongs to the LysR transcriptional regulatory family.</text>
</comment>
<dbReference type="InterPro" id="IPR036388">
    <property type="entry name" value="WH-like_DNA-bd_sf"/>
</dbReference>
<protein>
    <submittedName>
        <fullName evidence="6">LysR family transcriptional regulator</fullName>
    </submittedName>
</protein>
<reference evidence="6" key="1">
    <citation type="submission" date="2022-03" db="EMBL/GenBank/DDBJ databases">
        <title>Aurantimonas Liuensis sp. Nov., isolated from the hadal seawater of the Mariana Trench.</title>
        <authorList>
            <person name="Liu R."/>
        </authorList>
    </citation>
    <scope>NUCLEOTIDE SEQUENCE</scope>
    <source>
        <strain evidence="6">LRZ36</strain>
    </source>
</reference>
<evidence type="ECO:0000313" key="7">
    <source>
        <dbReference type="Proteomes" id="UP001155220"/>
    </source>
</evidence>
<dbReference type="PRINTS" id="PR00039">
    <property type="entry name" value="HTHLYSR"/>
</dbReference>
<evidence type="ECO:0000256" key="1">
    <source>
        <dbReference type="ARBA" id="ARBA00009437"/>
    </source>
</evidence>
<dbReference type="GO" id="GO:0003700">
    <property type="term" value="F:DNA-binding transcription factor activity"/>
    <property type="evidence" value="ECO:0007669"/>
    <property type="project" value="InterPro"/>
</dbReference>
<comment type="caution">
    <text evidence="6">The sequence shown here is derived from an EMBL/GenBank/DDBJ whole genome shotgun (WGS) entry which is preliminary data.</text>
</comment>
<keyword evidence="4" id="KW-0804">Transcription</keyword>
<keyword evidence="3" id="KW-0238">DNA-binding</keyword>
<dbReference type="Gene3D" id="3.40.190.10">
    <property type="entry name" value="Periplasmic binding protein-like II"/>
    <property type="match status" value="1"/>
</dbReference>
<dbReference type="Gene3D" id="3.40.190.290">
    <property type="match status" value="1"/>
</dbReference>
<sequence length="291" mass="32180">MDVKLLEDALALLEEKSLSRAAARRNVTQPAFSRRIRALEDWVGIPLLERKANSIVLSASLTENEAEIRAVLKRLARLRGQIIAQGKRSSNLVLATQHALATDVFAALLACFRDSSPDLAVRLRTMNREDCISLFLHGEADLLLCYEARAFPPLPFDASIERRIWMRDTLIPVVSGSLRYLFEGKAARESPPLIGYPHTSHFGRLIERTGLNEPFLQDGAWTRVESAFTLGVLELIRNGVGLGWIPQSMCRRDLASGKLVSLATSHGSIPLDISLFASSDNQPALDLVDDV</sequence>
<dbReference type="InterPro" id="IPR036390">
    <property type="entry name" value="WH_DNA-bd_sf"/>
</dbReference>
<dbReference type="GO" id="GO:0000976">
    <property type="term" value="F:transcription cis-regulatory region binding"/>
    <property type="evidence" value="ECO:0007669"/>
    <property type="project" value="TreeGrafter"/>
</dbReference>
<dbReference type="PANTHER" id="PTHR30126:SF2">
    <property type="entry name" value="HTH-TYPE TRANSCRIPTIONAL REGULATOR YJIE"/>
    <property type="match status" value="1"/>
</dbReference>
<evidence type="ECO:0000259" key="5">
    <source>
        <dbReference type="PROSITE" id="PS50931"/>
    </source>
</evidence>
<dbReference type="AlphaFoldDB" id="A0A9X2H7U5"/>
<dbReference type="PROSITE" id="PS50931">
    <property type="entry name" value="HTH_LYSR"/>
    <property type="match status" value="1"/>
</dbReference>
<accession>A0A9X2H7U5</accession>
<gene>
    <name evidence="6" type="ORF">MJ956_18010</name>
</gene>
<keyword evidence="2" id="KW-0805">Transcription regulation</keyword>
<dbReference type="PANTHER" id="PTHR30126">
    <property type="entry name" value="HTH-TYPE TRANSCRIPTIONAL REGULATOR"/>
    <property type="match status" value="1"/>
</dbReference>
<evidence type="ECO:0000313" key="6">
    <source>
        <dbReference type="EMBL" id="MCP3057022.1"/>
    </source>
</evidence>
<dbReference type="Pfam" id="PF00126">
    <property type="entry name" value="HTH_1"/>
    <property type="match status" value="1"/>
</dbReference>
<evidence type="ECO:0000256" key="4">
    <source>
        <dbReference type="ARBA" id="ARBA00023163"/>
    </source>
</evidence>
<feature type="domain" description="HTH lysR-type" evidence="5">
    <location>
        <begin position="1"/>
        <end position="58"/>
    </location>
</feature>
<dbReference type="EMBL" id="JALHBS010000118">
    <property type="protein sequence ID" value="MCP3057022.1"/>
    <property type="molecule type" value="Genomic_DNA"/>
</dbReference>
<dbReference type="SUPFAM" id="SSF46785">
    <property type="entry name" value="Winged helix' DNA-binding domain"/>
    <property type="match status" value="1"/>
</dbReference>
<dbReference type="RefSeq" id="WP_253965821.1">
    <property type="nucleotide sequence ID" value="NZ_JALHBS010000118.1"/>
</dbReference>
<evidence type="ECO:0000256" key="2">
    <source>
        <dbReference type="ARBA" id="ARBA00023015"/>
    </source>
</evidence>
<dbReference type="Pfam" id="PF03466">
    <property type="entry name" value="LysR_substrate"/>
    <property type="match status" value="1"/>
</dbReference>
<dbReference type="Gene3D" id="1.10.10.10">
    <property type="entry name" value="Winged helix-like DNA-binding domain superfamily/Winged helix DNA-binding domain"/>
    <property type="match status" value="1"/>
</dbReference>
<proteinExistence type="inferred from homology"/>
<dbReference type="Proteomes" id="UP001155220">
    <property type="component" value="Unassembled WGS sequence"/>
</dbReference>